<name>A0A7E4W9B0_PANRE</name>
<evidence type="ECO:0000313" key="3">
    <source>
        <dbReference type="WBParaSite" id="Pan_g8183.t1"/>
    </source>
</evidence>
<dbReference type="WBParaSite" id="Pan_g8183.t1">
    <property type="protein sequence ID" value="Pan_g8183.t1"/>
    <property type="gene ID" value="Pan_g8183"/>
</dbReference>
<evidence type="ECO:0000256" key="1">
    <source>
        <dbReference type="SAM" id="MobiDB-lite"/>
    </source>
</evidence>
<keyword evidence="2" id="KW-1185">Reference proteome</keyword>
<accession>A0A7E4W9B0</accession>
<dbReference type="AlphaFoldDB" id="A0A7E4W9B0"/>
<dbReference type="Proteomes" id="UP000492821">
    <property type="component" value="Unassembled WGS sequence"/>
</dbReference>
<protein>
    <submittedName>
        <fullName evidence="3">HEPN_Cthe2314 domain-containing protein</fullName>
    </submittedName>
</protein>
<organism evidence="2 3">
    <name type="scientific">Panagrellus redivivus</name>
    <name type="common">Microworm</name>
    <dbReference type="NCBI Taxonomy" id="6233"/>
    <lineage>
        <taxon>Eukaryota</taxon>
        <taxon>Metazoa</taxon>
        <taxon>Ecdysozoa</taxon>
        <taxon>Nematoda</taxon>
        <taxon>Chromadorea</taxon>
        <taxon>Rhabditida</taxon>
        <taxon>Tylenchina</taxon>
        <taxon>Panagrolaimomorpha</taxon>
        <taxon>Panagrolaimoidea</taxon>
        <taxon>Panagrolaimidae</taxon>
        <taxon>Panagrellus</taxon>
    </lineage>
</organism>
<feature type="region of interest" description="Disordered" evidence="1">
    <location>
        <begin position="16"/>
        <end position="35"/>
    </location>
</feature>
<sequence>MARKVHQTELNLLKIPGERRPKRANPSRHELHQRPSTRILRPRRRHGRLSEESKHAKLVFTLLYSNDFNMNDGIDGKLYLILLIFFGAIKLND</sequence>
<proteinExistence type="predicted"/>
<evidence type="ECO:0000313" key="2">
    <source>
        <dbReference type="Proteomes" id="UP000492821"/>
    </source>
</evidence>
<reference evidence="2" key="1">
    <citation type="journal article" date="2013" name="Genetics">
        <title>The draft genome and transcriptome of Panagrellus redivivus are shaped by the harsh demands of a free-living lifestyle.</title>
        <authorList>
            <person name="Srinivasan J."/>
            <person name="Dillman A.R."/>
            <person name="Macchietto M.G."/>
            <person name="Heikkinen L."/>
            <person name="Lakso M."/>
            <person name="Fracchia K.M."/>
            <person name="Antoshechkin I."/>
            <person name="Mortazavi A."/>
            <person name="Wong G."/>
            <person name="Sternberg P.W."/>
        </authorList>
    </citation>
    <scope>NUCLEOTIDE SEQUENCE [LARGE SCALE GENOMIC DNA]</scope>
    <source>
        <strain evidence="2">MT8872</strain>
    </source>
</reference>
<reference evidence="3" key="2">
    <citation type="submission" date="2020-10" db="UniProtKB">
        <authorList>
            <consortium name="WormBaseParasite"/>
        </authorList>
    </citation>
    <scope>IDENTIFICATION</scope>
</reference>